<dbReference type="GO" id="GO:0016413">
    <property type="term" value="F:O-acetyltransferase activity"/>
    <property type="evidence" value="ECO:0007669"/>
    <property type="project" value="InterPro"/>
</dbReference>
<reference evidence="4" key="1">
    <citation type="journal article" date="2013" name="Science">
        <title>The Amborella genome and the evolution of flowering plants.</title>
        <authorList>
            <consortium name="Amborella Genome Project"/>
        </authorList>
    </citation>
    <scope>NUCLEOTIDE SEQUENCE [LARGE SCALE GENOMIC DNA]</scope>
</reference>
<protein>
    <recommendedName>
        <fullName evidence="2">Trichome birefringence-like N-terminal domain-containing protein</fullName>
    </recommendedName>
</protein>
<accession>W1Q0Z4</accession>
<dbReference type="OMA" id="KARCSTI"/>
<dbReference type="InterPro" id="IPR029962">
    <property type="entry name" value="TBL"/>
</dbReference>
<keyword evidence="1" id="KW-0732">Signal</keyword>
<feature type="chain" id="PRO_5004807834" description="Trichome birefringence-like N-terminal domain-containing protein" evidence="1">
    <location>
        <begin position="26"/>
        <end position="101"/>
    </location>
</feature>
<sequence length="101" mass="11498">MGSPLLLICSISLILWSFSLKEATAGVSENSSQKLSSGCDIFAGRWVYDESYPYYNSSSCTFHNSMFDCVKNGRPDNLYRKYRWQPDGCDLPRYHLLKGIP</sequence>
<dbReference type="EMBL" id="KI392560">
    <property type="protein sequence ID" value="ERN13930.1"/>
    <property type="molecule type" value="Genomic_DNA"/>
</dbReference>
<feature type="domain" description="Trichome birefringence-like N-terminal" evidence="2">
    <location>
        <begin position="38"/>
        <end position="90"/>
    </location>
</feature>
<dbReference type="PANTHER" id="PTHR32285:SF42">
    <property type="entry name" value="PROTEIN TRICHOME BIREFRINGENCE-LIKE 37"/>
    <property type="match status" value="1"/>
</dbReference>
<keyword evidence="4" id="KW-1185">Reference proteome</keyword>
<dbReference type="Gramene" id="ERN13930">
    <property type="protein sequence ID" value="ERN13930"/>
    <property type="gene ID" value="AMTR_s00021p00121740"/>
</dbReference>
<proteinExistence type="predicted"/>
<gene>
    <name evidence="3" type="ORF">AMTR_s00021p00121740</name>
</gene>
<dbReference type="Pfam" id="PF14416">
    <property type="entry name" value="PMR5N"/>
    <property type="match status" value="1"/>
</dbReference>
<feature type="signal peptide" evidence="1">
    <location>
        <begin position="1"/>
        <end position="25"/>
    </location>
</feature>
<evidence type="ECO:0000313" key="4">
    <source>
        <dbReference type="Proteomes" id="UP000017836"/>
    </source>
</evidence>
<dbReference type="AlphaFoldDB" id="W1Q0Z4"/>
<dbReference type="PANTHER" id="PTHR32285">
    <property type="entry name" value="PROTEIN TRICHOME BIREFRINGENCE-LIKE 9-RELATED"/>
    <property type="match status" value="1"/>
</dbReference>
<name>W1Q0Z4_AMBTC</name>
<organism evidence="3 4">
    <name type="scientific">Amborella trichopoda</name>
    <dbReference type="NCBI Taxonomy" id="13333"/>
    <lineage>
        <taxon>Eukaryota</taxon>
        <taxon>Viridiplantae</taxon>
        <taxon>Streptophyta</taxon>
        <taxon>Embryophyta</taxon>
        <taxon>Tracheophyta</taxon>
        <taxon>Spermatophyta</taxon>
        <taxon>Magnoliopsida</taxon>
        <taxon>Amborellales</taxon>
        <taxon>Amborellaceae</taxon>
        <taxon>Amborella</taxon>
    </lineage>
</organism>
<evidence type="ECO:0000256" key="1">
    <source>
        <dbReference type="SAM" id="SignalP"/>
    </source>
</evidence>
<evidence type="ECO:0000259" key="2">
    <source>
        <dbReference type="Pfam" id="PF14416"/>
    </source>
</evidence>
<dbReference type="InterPro" id="IPR025846">
    <property type="entry name" value="TBL_N"/>
</dbReference>
<evidence type="ECO:0000313" key="3">
    <source>
        <dbReference type="EMBL" id="ERN13930.1"/>
    </source>
</evidence>
<dbReference type="HOGENOM" id="CLU_2295455_0_0_1"/>
<dbReference type="Proteomes" id="UP000017836">
    <property type="component" value="Unassembled WGS sequence"/>
</dbReference>